<evidence type="ECO:0000256" key="2">
    <source>
        <dbReference type="ARBA" id="ARBA00022692"/>
    </source>
</evidence>
<reference evidence="7 8" key="1">
    <citation type="journal article" date="2013" name="Front. Microbiol.">
        <title>Comparative genomic analyses of the cyanobacterium, Lyngbya aestuarii BL J, a powerful hydrogen producer.</title>
        <authorList>
            <person name="Kothari A."/>
            <person name="Vaughn M."/>
            <person name="Garcia-Pichel F."/>
        </authorList>
    </citation>
    <scope>NUCLEOTIDE SEQUENCE [LARGE SCALE GENOMIC DNA]</scope>
    <source>
        <strain evidence="7 8">BL J</strain>
    </source>
</reference>
<accession>U7QCC2</accession>
<gene>
    <name evidence="7" type="ORF">M595_5193</name>
</gene>
<organism evidence="7 8">
    <name type="scientific">Lyngbya aestuarii BL J</name>
    <dbReference type="NCBI Taxonomy" id="1348334"/>
    <lineage>
        <taxon>Bacteria</taxon>
        <taxon>Bacillati</taxon>
        <taxon>Cyanobacteriota</taxon>
        <taxon>Cyanophyceae</taxon>
        <taxon>Oscillatoriophycideae</taxon>
        <taxon>Oscillatoriales</taxon>
        <taxon>Microcoleaceae</taxon>
        <taxon>Lyngbya</taxon>
    </lineage>
</organism>
<dbReference type="PANTHER" id="PTHR23518">
    <property type="entry name" value="C-METHYLTRANSFERASE"/>
    <property type="match status" value="1"/>
</dbReference>
<sequence>MSRITIFSFAPLWFFALVPYRISEGLLINLLPLFVVQVVGGTITDVGKVNSLVALAGVIGFSFWGNLSDRVKRRRPFLMIGIAGFCLGLFGIGSGETVDQVLKASVLGGFSMAAVIPSATALVIDTVPEERIGYYFSRFYLIGGWSFIIALIVGGVWLSVSPVILGIPEAMRSLFIMAAIGAILSLILCLIWIKEPPRQHINPHREFTQALLGRLSVGLIERRVLFYPARSIYFITRPNFFQEVVQNLKTTLSLYYGCSALLFLSIQIVYIPFPLFLTQILGATNDQVLWITLARSLVETYFYLRVGQLVQSRNSIHLQALASGGRIGIFMILTLIALFHPTRYSLAIITITHLLTGLTWAVIGVSGTTSVARLSPRGQEGSAIGIYNSVIGCSTIFGSLLSVFLVATQGYVVCFGMGTVLMSLTTICLWGLGRVTPEVSRQQ</sequence>
<dbReference type="PROSITE" id="PS50850">
    <property type="entry name" value="MFS"/>
    <property type="match status" value="1"/>
</dbReference>
<feature type="transmembrane region" description="Helical" evidence="5">
    <location>
        <begin position="254"/>
        <end position="275"/>
    </location>
</feature>
<evidence type="ECO:0000313" key="7">
    <source>
        <dbReference type="EMBL" id="ERT04862.1"/>
    </source>
</evidence>
<keyword evidence="3 5" id="KW-1133">Transmembrane helix</keyword>
<dbReference type="AlphaFoldDB" id="U7QCC2"/>
<feature type="transmembrane region" description="Helical" evidence="5">
    <location>
        <begin position="172"/>
        <end position="193"/>
    </location>
</feature>
<evidence type="ECO:0000259" key="6">
    <source>
        <dbReference type="PROSITE" id="PS50850"/>
    </source>
</evidence>
<feature type="domain" description="Major facilitator superfamily (MFS) profile" evidence="6">
    <location>
        <begin position="1"/>
        <end position="443"/>
    </location>
</feature>
<feature type="transmembrane region" description="Helical" evidence="5">
    <location>
        <begin position="384"/>
        <end position="404"/>
    </location>
</feature>
<feature type="transmembrane region" description="Helical" evidence="5">
    <location>
        <begin position="77"/>
        <end position="94"/>
    </location>
</feature>
<dbReference type="OrthoDB" id="9793283at2"/>
<keyword evidence="8" id="KW-1185">Reference proteome</keyword>
<feature type="transmembrane region" description="Helical" evidence="5">
    <location>
        <begin position="316"/>
        <end position="338"/>
    </location>
</feature>
<evidence type="ECO:0000256" key="4">
    <source>
        <dbReference type="ARBA" id="ARBA00023136"/>
    </source>
</evidence>
<dbReference type="GO" id="GO:0022857">
    <property type="term" value="F:transmembrane transporter activity"/>
    <property type="evidence" value="ECO:0007669"/>
    <property type="project" value="InterPro"/>
</dbReference>
<dbReference type="GO" id="GO:0005886">
    <property type="term" value="C:plasma membrane"/>
    <property type="evidence" value="ECO:0007669"/>
    <property type="project" value="UniProtKB-SubCell"/>
</dbReference>
<dbReference type="InterPro" id="IPR036259">
    <property type="entry name" value="MFS_trans_sf"/>
</dbReference>
<protein>
    <submittedName>
        <fullName evidence="7">Major Facilitator Superfamily protein</fullName>
    </submittedName>
</protein>
<dbReference type="PANTHER" id="PTHR23518:SF2">
    <property type="entry name" value="MAJOR FACILITATOR SUPERFAMILY TRANSPORTER"/>
    <property type="match status" value="1"/>
</dbReference>
<evidence type="ECO:0000313" key="8">
    <source>
        <dbReference type="Proteomes" id="UP000017127"/>
    </source>
</evidence>
<evidence type="ECO:0000256" key="5">
    <source>
        <dbReference type="SAM" id="Phobius"/>
    </source>
</evidence>
<dbReference type="InterPro" id="IPR020846">
    <property type="entry name" value="MFS_dom"/>
</dbReference>
<evidence type="ECO:0000256" key="1">
    <source>
        <dbReference type="ARBA" id="ARBA00004651"/>
    </source>
</evidence>
<keyword evidence="4 5" id="KW-0472">Membrane</keyword>
<dbReference type="RefSeq" id="WP_023068878.1">
    <property type="nucleotide sequence ID" value="NZ_AUZM01000077.1"/>
</dbReference>
<proteinExistence type="predicted"/>
<dbReference type="Gene3D" id="1.20.1250.20">
    <property type="entry name" value="MFS general substrate transporter like domains"/>
    <property type="match status" value="1"/>
</dbReference>
<comment type="caution">
    <text evidence="7">The sequence shown here is derived from an EMBL/GenBank/DDBJ whole genome shotgun (WGS) entry which is preliminary data.</text>
</comment>
<comment type="subcellular location">
    <subcellularLocation>
        <location evidence="1">Cell membrane</location>
        <topology evidence="1">Multi-pass membrane protein</topology>
    </subcellularLocation>
</comment>
<feature type="transmembrane region" description="Helical" evidence="5">
    <location>
        <begin position="47"/>
        <end position="65"/>
    </location>
</feature>
<keyword evidence="2 5" id="KW-0812">Transmembrane</keyword>
<name>U7QCC2_9CYAN</name>
<feature type="transmembrane region" description="Helical" evidence="5">
    <location>
        <begin position="139"/>
        <end position="160"/>
    </location>
</feature>
<dbReference type="Pfam" id="PF07690">
    <property type="entry name" value="MFS_1"/>
    <property type="match status" value="1"/>
</dbReference>
<dbReference type="Proteomes" id="UP000017127">
    <property type="component" value="Unassembled WGS sequence"/>
</dbReference>
<feature type="transmembrane region" description="Helical" evidence="5">
    <location>
        <begin position="410"/>
        <end position="432"/>
    </location>
</feature>
<feature type="transmembrane region" description="Helical" evidence="5">
    <location>
        <begin position="344"/>
        <end position="363"/>
    </location>
</feature>
<dbReference type="EMBL" id="AUZM01000077">
    <property type="protein sequence ID" value="ERT04862.1"/>
    <property type="molecule type" value="Genomic_DNA"/>
</dbReference>
<dbReference type="SUPFAM" id="SSF103473">
    <property type="entry name" value="MFS general substrate transporter"/>
    <property type="match status" value="1"/>
</dbReference>
<feature type="transmembrane region" description="Helical" evidence="5">
    <location>
        <begin position="106"/>
        <end position="127"/>
    </location>
</feature>
<dbReference type="InterPro" id="IPR011701">
    <property type="entry name" value="MFS"/>
</dbReference>
<evidence type="ECO:0000256" key="3">
    <source>
        <dbReference type="ARBA" id="ARBA00022989"/>
    </source>
</evidence>